<dbReference type="EMBL" id="JACJTU010000087">
    <property type="protein sequence ID" value="MBD2739461.1"/>
    <property type="molecule type" value="Genomic_DNA"/>
</dbReference>
<reference evidence="2 3" key="1">
    <citation type="journal article" date="2020" name="ISME J.">
        <title>Comparative genomics reveals insights into cyanobacterial evolution and habitat adaptation.</title>
        <authorList>
            <person name="Chen M.Y."/>
            <person name="Teng W.K."/>
            <person name="Zhao L."/>
            <person name="Hu C.X."/>
            <person name="Zhou Y.K."/>
            <person name="Han B.P."/>
            <person name="Song L.R."/>
            <person name="Shu W.S."/>
        </authorList>
    </citation>
    <scope>NUCLEOTIDE SEQUENCE [LARGE SCALE GENOMIC DNA]</scope>
    <source>
        <strain evidence="2 3">FACHB-159</strain>
    </source>
</reference>
<keyword evidence="1" id="KW-0812">Transmembrane</keyword>
<name>A0ABR8KIR8_9NOSO</name>
<organism evidence="2 3">
    <name type="scientific">Nostoc paludosum FACHB-159</name>
    <dbReference type="NCBI Taxonomy" id="2692908"/>
    <lineage>
        <taxon>Bacteria</taxon>
        <taxon>Bacillati</taxon>
        <taxon>Cyanobacteriota</taxon>
        <taxon>Cyanophyceae</taxon>
        <taxon>Nostocales</taxon>
        <taxon>Nostocaceae</taxon>
        <taxon>Nostoc</taxon>
    </lineage>
</organism>
<sequence length="83" mass="8979">MEALGNIAAAPVKGVWNWISESANQIATESSILAKGWHLFVILFLLCVLVLATTWFIIVKATQVTLIIAVGVFSITLMFNSDG</sequence>
<evidence type="ECO:0000256" key="1">
    <source>
        <dbReference type="SAM" id="Phobius"/>
    </source>
</evidence>
<feature type="transmembrane region" description="Helical" evidence="1">
    <location>
        <begin position="37"/>
        <end position="58"/>
    </location>
</feature>
<accession>A0ABR8KIR8</accession>
<evidence type="ECO:0000313" key="3">
    <source>
        <dbReference type="Proteomes" id="UP000637383"/>
    </source>
</evidence>
<protein>
    <submittedName>
        <fullName evidence="2">Uncharacterized protein</fullName>
    </submittedName>
</protein>
<gene>
    <name evidence="2" type="ORF">H6H03_37345</name>
</gene>
<comment type="caution">
    <text evidence="2">The sequence shown here is derived from an EMBL/GenBank/DDBJ whole genome shotgun (WGS) entry which is preliminary data.</text>
</comment>
<feature type="transmembrane region" description="Helical" evidence="1">
    <location>
        <begin position="64"/>
        <end position="81"/>
    </location>
</feature>
<dbReference type="RefSeq" id="WP_190959961.1">
    <property type="nucleotide sequence ID" value="NZ_JACJTU010000087.1"/>
</dbReference>
<evidence type="ECO:0000313" key="2">
    <source>
        <dbReference type="EMBL" id="MBD2739461.1"/>
    </source>
</evidence>
<proteinExistence type="predicted"/>
<dbReference type="Proteomes" id="UP000637383">
    <property type="component" value="Unassembled WGS sequence"/>
</dbReference>
<keyword evidence="3" id="KW-1185">Reference proteome</keyword>
<keyword evidence="1" id="KW-0472">Membrane</keyword>
<keyword evidence="1" id="KW-1133">Transmembrane helix</keyword>